<evidence type="ECO:0000259" key="3">
    <source>
        <dbReference type="Pfam" id="PF12971"/>
    </source>
</evidence>
<dbReference type="InterPro" id="IPR017853">
    <property type="entry name" value="GH"/>
</dbReference>
<evidence type="ECO:0000256" key="1">
    <source>
        <dbReference type="ARBA" id="ARBA00022801"/>
    </source>
</evidence>
<gene>
    <name evidence="5" type="ORF">M440DRAFT_1433917</name>
</gene>
<dbReference type="InterPro" id="IPR029018">
    <property type="entry name" value="Hex-like_dom2"/>
</dbReference>
<dbReference type="AlphaFoldDB" id="A0A2T4BSS9"/>
<dbReference type="Gene3D" id="1.20.120.670">
    <property type="entry name" value="N-acetyl-b-d-glucoasminidase"/>
    <property type="match status" value="1"/>
</dbReference>
<dbReference type="Pfam" id="PF12972">
    <property type="entry name" value="NAGLU_C"/>
    <property type="match status" value="1"/>
</dbReference>
<evidence type="ECO:0000313" key="5">
    <source>
        <dbReference type="EMBL" id="PTB72361.1"/>
    </source>
</evidence>
<feature type="domain" description="Alpha-N-acetylglucosaminidase N-terminal" evidence="3">
    <location>
        <begin position="51"/>
        <end position="134"/>
    </location>
</feature>
<dbReference type="InterPro" id="IPR024733">
    <property type="entry name" value="NAGLU_tim-barrel"/>
</dbReference>
<dbReference type="InterPro" id="IPR024240">
    <property type="entry name" value="NAGLU_N"/>
</dbReference>
<feature type="domain" description="Alpha-N-acetylglucosaminidase tim-barrel" evidence="2">
    <location>
        <begin position="149"/>
        <end position="485"/>
    </location>
</feature>
<dbReference type="PANTHER" id="PTHR12872:SF1">
    <property type="entry name" value="ALPHA-N-ACETYLGLUCOSAMINIDASE"/>
    <property type="match status" value="1"/>
</dbReference>
<protein>
    <submittedName>
        <fullName evidence="5">Glycoside hydrolase family 89 protein</fullName>
    </submittedName>
</protein>
<sequence>MPFRSAILFVRHTLRAMKILETIAFVGLMTISTTATTILETAASTTYSTTGIEALVRRRLPQHENSFEFCLSVDTESISESYTVTNTHDGKIRVVGTSLSSILYGLHSYLADVVHVDIWWFAGSQLEDAPSILPQLSSPLNGTSIVPYRYHFNTVTTSYTAAFWTWEDWELQLDWMALRGINLALAWTGIEKILIEVFQEAGFSDDDIEDFFTGPAFLAWNHFGNLQGSWSRNLPFEWVDDQFSLQKKIVKRMVELGITPILPAFPGFLPQAAPVVLPDARLLHSTQWAGFPENYTEDIFLDPVDPLFARMQRSFIAKQQQAYGNVTNFYALDQFNEMIPPSGDVAYLQNVSSNTWKALKSADANAIWVFQAWLFAQNTTFWTNERIEAYLGGIAIDSDMLMLDLWSESMPQWQRAQSYYGKPWIWCELQNYGATVNLYGQIQNVTKSPILALKESPSLSGFGLSMEGQQSNEIVYDLLLAQAWSNEPIDTKAYFHNWAAARYSSGQRPASIYEAWEIVRTTVYDNTNLTLMPSVPKSIIELVPRTSNMADITGILGTKLPYDPAIMVTAWKQLYHAGLQDTSLFNNPAYRYDITDWTRQVLANAFIPLYKRIVEIYYMPNQTTQSRIFRLKDQGKHLTELLLSLDLVLSSNKNFRLSTWLSAARLSAPDPAYADSFEYEARNQITLWGPSGQLVDYASKQWSGLMKTYHLKRWQMFVDYLIVTAPGQYKQTEFEEQLLVWELSWVNSTGGLLEEPDEKADTQTIIAKTVEQWGEVFA</sequence>
<dbReference type="InterPro" id="IPR007781">
    <property type="entry name" value="NAGLU"/>
</dbReference>
<keyword evidence="6" id="KW-1185">Reference proteome</keyword>
<keyword evidence="1 5" id="KW-0378">Hydrolase</keyword>
<name>A0A2T4BSS9_TRILO</name>
<dbReference type="Pfam" id="PF05089">
    <property type="entry name" value="NAGLU"/>
    <property type="match status" value="1"/>
</dbReference>
<feature type="domain" description="Alpha-N-acetylglucosaminidase C-terminal" evidence="4">
    <location>
        <begin position="494"/>
        <end position="758"/>
    </location>
</feature>
<accession>A0A2T4BSS9</accession>
<dbReference type="Gene3D" id="3.30.379.10">
    <property type="entry name" value="Chitobiase/beta-hexosaminidase domain 2-like"/>
    <property type="match status" value="1"/>
</dbReference>
<evidence type="ECO:0000259" key="4">
    <source>
        <dbReference type="Pfam" id="PF12972"/>
    </source>
</evidence>
<dbReference type="Pfam" id="PF12971">
    <property type="entry name" value="NAGLU_N"/>
    <property type="match status" value="1"/>
</dbReference>
<dbReference type="OrthoDB" id="64736at2759"/>
<organism evidence="5 6">
    <name type="scientific">Trichoderma longibrachiatum ATCC 18648</name>
    <dbReference type="NCBI Taxonomy" id="983965"/>
    <lineage>
        <taxon>Eukaryota</taxon>
        <taxon>Fungi</taxon>
        <taxon>Dikarya</taxon>
        <taxon>Ascomycota</taxon>
        <taxon>Pezizomycotina</taxon>
        <taxon>Sordariomycetes</taxon>
        <taxon>Hypocreomycetidae</taxon>
        <taxon>Hypocreales</taxon>
        <taxon>Hypocreaceae</taxon>
        <taxon>Trichoderma</taxon>
    </lineage>
</organism>
<dbReference type="Proteomes" id="UP000240760">
    <property type="component" value="Unassembled WGS sequence"/>
</dbReference>
<evidence type="ECO:0000313" key="6">
    <source>
        <dbReference type="Proteomes" id="UP000240760"/>
    </source>
</evidence>
<evidence type="ECO:0000259" key="2">
    <source>
        <dbReference type="Pfam" id="PF05089"/>
    </source>
</evidence>
<dbReference type="GO" id="GO:0016787">
    <property type="term" value="F:hydrolase activity"/>
    <property type="evidence" value="ECO:0007669"/>
    <property type="project" value="UniProtKB-KW"/>
</dbReference>
<dbReference type="Gene3D" id="3.20.20.80">
    <property type="entry name" value="Glycosidases"/>
    <property type="match status" value="1"/>
</dbReference>
<dbReference type="InterPro" id="IPR024732">
    <property type="entry name" value="NAGLU_C"/>
</dbReference>
<dbReference type="STRING" id="983965.A0A2T4BSS9"/>
<dbReference type="PANTHER" id="PTHR12872">
    <property type="entry name" value="ALPHA-N-ACETYLGLUCOSAMINIDASE"/>
    <property type="match status" value="1"/>
</dbReference>
<dbReference type="EMBL" id="KZ679142">
    <property type="protein sequence ID" value="PTB72361.1"/>
    <property type="molecule type" value="Genomic_DNA"/>
</dbReference>
<proteinExistence type="predicted"/>
<reference evidence="5 6" key="1">
    <citation type="submission" date="2016-07" db="EMBL/GenBank/DDBJ databases">
        <title>Multiple horizontal gene transfer events from other fungi enriched the ability of initially mycotrophic Trichoderma (Ascomycota) to feed on dead plant biomass.</title>
        <authorList>
            <consortium name="DOE Joint Genome Institute"/>
            <person name="Aerts A."/>
            <person name="Atanasova L."/>
            <person name="Chenthamara K."/>
            <person name="Zhang J."/>
            <person name="Grujic M."/>
            <person name="Henrissat B."/>
            <person name="Kuo A."/>
            <person name="Salamov A."/>
            <person name="Lipzen A."/>
            <person name="Labutti K."/>
            <person name="Barry K."/>
            <person name="Miao Y."/>
            <person name="Rahimi M.J."/>
            <person name="Shen Q."/>
            <person name="Grigoriev I.V."/>
            <person name="Kubicek C.P."/>
            <person name="Druzhinina I.S."/>
        </authorList>
    </citation>
    <scope>NUCLEOTIDE SEQUENCE [LARGE SCALE GENOMIC DNA]</scope>
    <source>
        <strain evidence="5 6">ATCC 18648</strain>
    </source>
</reference>
<dbReference type="SUPFAM" id="SSF51445">
    <property type="entry name" value="(Trans)glycosidases"/>
    <property type="match status" value="1"/>
</dbReference>